<comment type="caution">
    <text evidence="3">The sequence shown here is derived from an EMBL/GenBank/DDBJ whole genome shotgun (WGS) entry which is preliminary data.</text>
</comment>
<evidence type="ECO:0000313" key="4">
    <source>
        <dbReference type="Proteomes" id="UP000324800"/>
    </source>
</evidence>
<dbReference type="GO" id="GO:0030286">
    <property type="term" value="C:dynein complex"/>
    <property type="evidence" value="ECO:0007669"/>
    <property type="project" value="InterPro"/>
</dbReference>
<dbReference type="Pfam" id="PF12775">
    <property type="entry name" value="AAA_7"/>
    <property type="match status" value="1"/>
</dbReference>
<dbReference type="PANTHER" id="PTHR22878:SF63">
    <property type="entry name" value="DYNEIN AXONEMAL HEAVY CHAIN 10"/>
    <property type="match status" value="1"/>
</dbReference>
<name>A0A5J4X103_9EUKA</name>
<evidence type="ECO:0000259" key="1">
    <source>
        <dbReference type="Pfam" id="PF12780"/>
    </source>
</evidence>
<dbReference type="InterPro" id="IPR024317">
    <property type="entry name" value="Dynein_heavy_chain_D4_dom"/>
</dbReference>
<accession>A0A5J4X103</accession>
<dbReference type="OrthoDB" id="64868at2759"/>
<dbReference type="SUPFAM" id="SSF52540">
    <property type="entry name" value="P-loop containing nucleoside triphosphate hydrolases"/>
    <property type="match status" value="1"/>
</dbReference>
<dbReference type="Proteomes" id="UP000324800">
    <property type="component" value="Unassembled WGS sequence"/>
</dbReference>
<sequence length="361" mass="41282">MKDRDPETMATLTINFSNRTNSLQVYSTLDDSLGRPLMGVIRPRPGKNLIVFIDDLNMLQMDKEETQQPIALLKFLFDRRGLYGRSSSDLSFRKYQDIQFVATLDSIIGGRNLTDIRFSSKFSVFNLSFLTMSTTPNKFHYIFNLRDLSIITEILTISVSNKFKCIRSIVRLWSHEVLQAVNAYSEPLLFSSCKKANLSVGHLLPGEEKQVGDDQTKEDPKEYEDLESYDAFKLKVEECLESYNETLLRMNLVIDSSLLIGYGGSGKYSLTNLATFFAGYTLFQITLSRGYGYEAFRQDLKKLHNLLGTMNKEVVFLFTDQHVVDASFLEYIKSILTSGMVPALYAEDEKDYIIRELSEDD</sequence>
<dbReference type="GO" id="GO:0051959">
    <property type="term" value="F:dynein light intermediate chain binding"/>
    <property type="evidence" value="ECO:0007669"/>
    <property type="project" value="InterPro"/>
</dbReference>
<organism evidence="3 4">
    <name type="scientific">Streblomastix strix</name>
    <dbReference type="NCBI Taxonomy" id="222440"/>
    <lineage>
        <taxon>Eukaryota</taxon>
        <taxon>Metamonada</taxon>
        <taxon>Preaxostyla</taxon>
        <taxon>Oxymonadida</taxon>
        <taxon>Streblomastigidae</taxon>
        <taxon>Streblomastix</taxon>
    </lineage>
</organism>
<dbReference type="Pfam" id="PF12780">
    <property type="entry name" value="AAA_8"/>
    <property type="match status" value="1"/>
</dbReference>
<reference evidence="3 4" key="1">
    <citation type="submission" date="2019-03" db="EMBL/GenBank/DDBJ databases">
        <title>Single cell metagenomics reveals metabolic interactions within the superorganism composed of flagellate Streblomastix strix and complex community of Bacteroidetes bacteria on its surface.</title>
        <authorList>
            <person name="Treitli S.C."/>
            <person name="Kolisko M."/>
            <person name="Husnik F."/>
            <person name="Keeling P."/>
            <person name="Hampl V."/>
        </authorList>
    </citation>
    <scope>NUCLEOTIDE SEQUENCE [LARGE SCALE GENOMIC DNA]</scope>
    <source>
        <strain evidence="3">ST1C</strain>
    </source>
</reference>
<proteinExistence type="predicted"/>
<dbReference type="GO" id="GO:0007018">
    <property type="term" value="P:microtubule-based movement"/>
    <property type="evidence" value="ECO:0007669"/>
    <property type="project" value="InterPro"/>
</dbReference>
<evidence type="ECO:0000313" key="3">
    <source>
        <dbReference type="EMBL" id="KAA6400436.1"/>
    </source>
</evidence>
<dbReference type="Pfam" id="PF17857">
    <property type="entry name" value="AAA_lid_1"/>
    <property type="match status" value="1"/>
</dbReference>
<feature type="domain" description="Dynein heavy chain AAA module D4" evidence="1">
    <location>
        <begin position="256"/>
        <end position="359"/>
    </location>
</feature>
<dbReference type="InterPro" id="IPR041589">
    <property type="entry name" value="DNAH3_AAA_lid_1"/>
</dbReference>
<dbReference type="Gene3D" id="3.40.50.300">
    <property type="entry name" value="P-loop containing nucleotide triphosphate hydrolases"/>
    <property type="match status" value="2"/>
</dbReference>
<gene>
    <name evidence="3" type="ORF">EZS28_004036</name>
</gene>
<dbReference type="EMBL" id="SNRW01000562">
    <property type="protein sequence ID" value="KAA6400436.1"/>
    <property type="molecule type" value="Genomic_DNA"/>
</dbReference>
<dbReference type="PANTHER" id="PTHR22878">
    <property type="entry name" value="DYNEIN HEAVY CHAIN 6, AXONEMAL-LIKE-RELATED"/>
    <property type="match status" value="1"/>
</dbReference>
<dbReference type="AlphaFoldDB" id="A0A5J4X103"/>
<feature type="domain" description="Dynein heavy chain 3 AAA+ lid" evidence="2">
    <location>
        <begin position="132"/>
        <end position="177"/>
    </location>
</feature>
<evidence type="ECO:0000259" key="2">
    <source>
        <dbReference type="Pfam" id="PF17857"/>
    </source>
</evidence>
<dbReference type="GO" id="GO:0045505">
    <property type="term" value="F:dynein intermediate chain binding"/>
    <property type="evidence" value="ECO:0007669"/>
    <property type="project" value="InterPro"/>
</dbReference>
<dbReference type="InterPro" id="IPR026983">
    <property type="entry name" value="DHC"/>
</dbReference>
<protein>
    <submittedName>
        <fullName evidence="3">Putative Dynein heavy chain</fullName>
    </submittedName>
</protein>
<dbReference type="InterPro" id="IPR027417">
    <property type="entry name" value="P-loop_NTPase"/>
</dbReference>